<evidence type="ECO:0000313" key="2">
    <source>
        <dbReference type="Proteomes" id="UP000295611"/>
    </source>
</evidence>
<dbReference type="Proteomes" id="UP000295611">
    <property type="component" value="Unassembled WGS sequence"/>
</dbReference>
<accession>A0A4R7B7G3</accession>
<dbReference type="EMBL" id="SNZP01000007">
    <property type="protein sequence ID" value="TDR79656.1"/>
    <property type="molecule type" value="Genomic_DNA"/>
</dbReference>
<dbReference type="AlphaFoldDB" id="A0A4R7B7G3"/>
<organism evidence="1 2">
    <name type="scientific">Paludibacterium purpuratum</name>
    <dbReference type="NCBI Taxonomy" id="1144873"/>
    <lineage>
        <taxon>Bacteria</taxon>
        <taxon>Pseudomonadati</taxon>
        <taxon>Pseudomonadota</taxon>
        <taxon>Betaproteobacteria</taxon>
        <taxon>Neisseriales</taxon>
        <taxon>Chromobacteriaceae</taxon>
        <taxon>Paludibacterium</taxon>
    </lineage>
</organism>
<protein>
    <submittedName>
        <fullName evidence="1">Uncharacterized protein</fullName>
    </submittedName>
</protein>
<reference evidence="1 2" key="1">
    <citation type="submission" date="2019-03" db="EMBL/GenBank/DDBJ databases">
        <title>Genomic Encyclopedia of Type Strains, Phase III (KMG-III): the genomes of soil and plant-associated and newly described type strains.</title>
        <authorList>
            <person name="Whitman W."/>
        </authorList>
    </citation>
    <scope>NUCLEOTIDE SEQUENCE [LARGE SCALE GENOMIC DNA]</scope>
    <source>
        <strain evidence="1 2">CECT 8976</strain>
    </source>
</reference>
<evidence type="ECO:0000313" key="1">
    <source>
        <dbReference type="EMBL" id="TDR79656.1"/>
    </source>
</evidence>
<proteinExistence type="predicted"/>
<gene>
    <name evidence="1" type="ORF">DFP86_10719</name>
</gene>
<comment type="caution">
    <text evidence="1">The sequence shown here is derived from an EMBL/GenBank/DDBJ whole genome shotgun (WGS) entry which is preliminary data.</text>
</comment>
<keyword evidence="2" id="KW-1185">Reference proteome</keyword>
<sequence length="220" mass="23822">MRKHMIAGLVAACLAGCASLPQKQLSTAGITALRNQTVIVSVYDRPSFAAMTPAKMGLIGGLLGGALTISAGNSLVKENNVADPASQIAFKLTQVMSNRYGAYAKPKFLRFDSESVDEIAHKAKPSARYVMDVRTVNWGFIYFPTNWTHYQVIYTAKARLIDTQLNAVLAEGGCHYMPPDDTGAPTYDEMVDNGAARLKWELGTATASCVQTLQRQMLAV</sequence>
<name>A0A4R7B7G3_9NEIS</name>